<dbReference type="RefSeq" id="WP_380024883.1">
    <property type="nucleotide sequence ID" value="NZ_JBHSHC010000040.1"/>
</dbReference>
<keyword evidence="1" id="KW-0472">Membrane</keyword>
<keyword evidence="2" id="KW-0732">Signal</keyword>
<organism evidence="3 4">
    <name type="scientific">Effusibacillus consociatus</name>
    <dbReference type="NCBI Taxonomy" id="1117041"/>
    <lineage>
        <taxon>Bacteria</taxon>
        <taxon>Bacillati</taxon>
        <taxon>Bacillota</taxon>
        <taxon>Bacilli</taxon>
        <taxon>Bacillales</taxon>
        <taxon>Alicyclobacillaceae</taxon>
        <taxon>Effusibacillus</taxon>
    </lineage>
</organism>
<evidence type="ECO:0000313" key="3">
    <source>
        <dbReference type="EMBL" id="MFC4766992.1"/>
    </source>
</evidence>
<dbReference type="InterPro" id="IPR054817">
    <property type="entry name" value="Glycosyl_F510_1955-like"/>
</dbReference>
<dbReference type="Gene3D" id="2.130.10.10">
    <property type="entry name" value="YVTN repeat-like/Quinoprotein amine dehydrogenase"/>
    <property type="match status" value="1"/>
</dbReference>
<proteinExistence type="predicted"/>
<keyword evidence="1" id="KW-1133">Transmembrane helix</keyword>
<evidence type="ECO:0000256" key="2">
    <source>
        <dbReference type="SAM" id="SignalP"/>
    </source>
</evidence>
<name>A0ABV9Q2U7_9BACL</name>
<dbReference type="SUPFAM" id="SSF110296">
    <property type="entry name" value="Oligoxyloglucan reducing end-specific cellobiohydrolase"/>
    <property type="match status" value="1"/>
</dbReference>
<protein>
    <submittedName>
        <fullName evidence="3">F510_1955 family glycosylhydrolase</fullName>
    </submittedName>
</protein>
<keyword evidence="1" id="KW-0812">Transmembrane</keyword>
<feature type="signal peptide" evidence="2">
    <location>
        <begin position="1"/>
        <end position="22"/>
    </location>
</feature>
<accession>A0ABV9Q2U7</accession>
<feature type="transmembrane region" description="Helical" evidence="1">
    <location>
        <begin position="68"/>
        <end position="89"/>
    </location>
</feature>
<comment type="caution">
    <text evidence="3">The sequence shown here is derived from an EMBL/GenBank/DDBJ whole genome shotgun (WGS) entry which is preliminary data.</text>
</comment>
<dbReference type="NCBIfam" id="NF045728">
    <property type="entry name" value="glycosyl_F510_1955"/>
    <property type="match status" value="1"/>
</dbReference>
<gene>
    <name evidence="3" type="ORF">ACFO8Q_06375</name>
</gene>
<dbReference type="EMBL" id="JBHSHC010000040">
    <property type="protein sequence ID" value="MFC4766992.1"/>
    <property type="molecule type" value="Genomic_DNA"/>
</dbReference>
<keyword evidence="4" id="KW-1185">Reference proteome</keyword>
<reference evidence="4" key="1">
    <citation type="journal article" date="2019" name="Int. J. Syst. Evol. Microbiol.">
        <title>The Global Catalogue of Microorganisms (GCM) 10K type strain sequencing project: providing services to taxonomists for standard genome sequencing and annotation.</title>
        <authorList>
            <consortium name="The Broad Institute Genomics Platform"/>
            <consortium name="The Broad Institute Genome Sequencing Center for Infectious Disease"/>
            <person name="Wu L."/>
            <person name="Ma J."/>
        </authorList>
    </citation>
    <scope>NUCLEOTIDE SEQUENCE [LARGE SCALE GENOMIC DNA]</scope>
    <source>
        <strain evidence="4">WYCCWR 12678</strain>
    </source>
</reference>
<feature type="transmembrane region" description="Helical" evidence="1">
    <location>
        <begin position="38"/>
        <end position="56"/>
    </location>
</feature>
<dbReference type="Proteomes" id="UP001596002">
    <property type="component" value="Unassembled WGS sequence"/>
</dbReference>
<sequence length="372" mass="40851">MLKKIMITLIFALSLLPASAFAHGTSEEHQREMALNTYMLIGSGILFVLLFVLYLVTKNRIKGLVPKVIKWGWILSLVGVLISGGMFLWGNRTSVSAETTLHHIHGLGYSSDGKRIFIPAHDGLRVYSQGQWKTPDGAKHDYMGFSMVDDGFYSSGHPAPGSNLKEPLGIVKSTDEGKTIKALDLAGETDFHGMSVGYKTHTIYVFNPAPNSKMKSPGMYYTKDETKTWVKSEMKGLNEDLSALVVHPSKEAVVTVGTQNGVYVSKDYGQNFENVVSDIQVTSLFFNNEGALFVGGIKKEPLLLQVDVESGKTVEINLPDLKEDAVTYVAQNPVNENELVFATYKKDVYLSGDKGQSWKKIADQGKGIAKTS</sequence>
<evidence type="ECO:0000313" key="4">
    <source>
        <dbReference type="Proteomes" id="UP001596002"/>
    </source>
</evidence>
<evidence type="ECO:0000256" key="1">
    <source>
        <dbReference type="SAM" id="Phobius"/>
    </source>
</evidence>
<dbReference type="InterPro" id="IPR015943">
    <property type="entry name" value="WD40/YVTN_repeat-like_dom_sf"/>
</dbReference>
<feature type="chain" id="PRO_5045770742" evidence="2">
    <location>
        <begin position="23"/>
        <end position="372"/>
    </location>
</feature>